<dbReference type="Proteomes" id="UP000053244">
    <property type="component" value="Unassembled WGS sequence"/>
</dbReference>
<dbReference type="InterPro" id="IPR050922">
    <property type="entry name" value="LytR/CpsA/Psr_CW_biosynth"/>
</dbReference>
<organism evidence="5 6">
    <name type="scientific">Actinoplanes awajinensis subsp. mycoplanecinus</name>
    <dbReference type="NCBI Taxonomy" id="135947"/>
    <lineage>
        <taxon>Bacteria</taxon>
        <taxon>Bacillati</taxon>
        <taxon>Actinomycetota</taxon>
        <taxon>Actinomycetes</taxon>
        <taxon>Micromonosporales</taxon>
        <taxon>Micromonosporaceae</taxon>
        <taxon>Actinoplanes</taxon>
    </lineage>
</organism>
<comment type="similarity">
    <text evidence="1">Belongs to the LytR/CpsA/Psr (LCP) family.</text>
</comment>
<keyword evidence="3" id="KW-1133">Transmembrane helix</keyword>
<protein>
    <recommendedName>
        <fullName evidence="4">Cell envelope-related transcriptional attenuator domain-containing protein</fullName>
    </recommendedName>
</protein>
<accession>A0A0X3URZ3</accession>
<name>A0A0X3URZ3_9ACTN</name>
<feature type="region of interest" description="Disordered" evidence="2">
    <location>
        <begin position="1"/>
        <end position="25"/>
    </location>
</feature>
<gene>
    <name evidence="5" type="ORF">ADL15_14720</name>
</gene>
<proteinExistence type="inferred from homology"/>
<dbReference type="EMBL" id="LLZH01000109">
    <property type="protein sequence ID" value="KUL35270.1"/>
    <property type="molecule type" value="Genomic_DNA"/>
</dbReference>
<dbReference type="Pfam" id="PF03816">
    <property type="entry name" value="LytR_cpsA_psr"/>
    <property type="match status" value="1"/>
</dbReference>
<evidence type="ECO:0000256" key="1">
    <source>
        <dbReference type="ARBA" id="ARBA00006068"/>
    </source>
</evidence>
<evidence type="ECO:0000313" key="5">
    <source>
        <dbReference type="EMBL" id="KUL35270.1"/>
    </source>
</evidence>
<dbReference type="InterPro" id="IPR004474">
    <property type="entry name" value="LytR_CpsA_psr"/>
</dbReference>
<dbReference type="NCBIfam" id="TIGR00350">
    <property type="entry name" value="lytR_cpsA_psr"/>
    <property type="match status" value="1"/>
</dbReference>
<evidence type="ECO:0000256" key="2">
    <source>
        <dbReference type="SAM" id="MobiDB-lite"/>
    </source>
</evidence>
<feature type="domain" description="Cell envelope-related transcriptional attenuator" evidence="4">
    <location>
        <begin position="112"/>
        <end position="293"/>
    </location>
</feature>
<reference evidence="5 6" key="1">
    <citation type="submission" date="2015-10" db="EMBL/GenBank/DDBJ databases">
        <authorList>
            <person name="Gilbert D.G."/>
        </authorList>
    </citation>
    <scope>NUCLEOTIDE SEQUENCE [LARGE SCALE GENOMIC DNA]</scope>
    <source>
        <strain evidence="5 6">NRRL B-16712</strain>
    </source>
</reference>
<dbReference type="PANTHER" id="PTHR33392">
    <property type="entry name" value="POLYISOPRENYL-TEICHOIC ACID--PEPTIDOGLYCAN TEICHOIC ACID TRANSFERASE TAGU"/>
    <property type="match status" value="1"/>
</dbReference>
<keyword evidence="3" id="KW-0472">Membrane</keyword>
<evidence type="ECO:0000313" key="6">
    <source>
        <dbReference type="Proteomes" id="UP000053244"/>
    </source>
</evidence>
<dbReference type="PANTHER" id="PTHR33392:SF6">
    <property type="entry name" value="POLYISOPRENYL-TEICHOIC ACID--PEPTIDOGLYCAN TEICHOIC ACID TRANSFERASE TAGU"/>
    <property type="match status" value="1"/>
</dbReference>
<feature type="transmembrane region" description="Helical" evidence="3">
    <location>
        <begin position="35"/>
        <end position="58"/>
    </location>
</feature>
<dbReference type="AlphaFoldDB" id="A0A0X3URZ3"/>
<sequence>MATDRPDGRLRSAGTSPAAGRDGEKRPRAPLWAKLITVFGAVLLLASTGTAVAATYLLGKVTDNLQTTDSVLGAGGGVGAQTGGKLPDGAVNLLMLGLDTRAGWEKSGLGSRSDTIIVLHIPASRDKMQMLSIPRDTYAQIPADEELHFGGSSGRINGAFMYGSQGTGGWKGGMKLATKAVHDLTGISFNGVVIIDFAGFKDILEALGGVRMCVDQRMWSSHYVVDGKGKISYAKGADPTSPPSNALWFEKGCRDMKAWEALEYSRLRHSANGDYDRQRHQQQLLKAMAKKATSNGVLTNMSKLSKLLEAAGSSLKIDPNGVPIADFFFGLKGLANAEMMPIRSNGGTYVKAPGGAEGTSDETKALFAAAAADKLDAFLLDHPKMTINSTS</sequence>
<keyword evidence="3" id="KW-0812">Transmembrane</keyword>
<comment type="caution">
    <text evidence="5">The sequence shown here is derived from an EMBL/GenBank/DDBJ whole genome shotgun (WGS) entry which is preliminary data.</text>
</comment>
<evidence type="ECO:0000259" key="4">
    <source>
        <dbReference type="Pfam" id="PF03816"/>
    </source>
</evidence>
<keyword evidence="6" id="KW-1185">Reference proteome</keyword>
<evidence type="ECO:0000256" key="3">
    <source>
        <dbReference type="SAM" id="Phobius"/>
    </source>
</evidence>
<feature type="compositionally biased region" description="Basic and acidic residues" evidence="2">
    <location>
        <begin position="1"/>
        <end position="10"/>
    </location>
</feature>
<dbReference type="Gene3D" id="3.40.630.190">
    <property type="entry name" value="LCP protein"/>
    <property type="match status" value="1"/>
</dbReference>